<accession>A0A8H3FL71</accession>
<dbReference type="InterPro" id="IPR036400">
    <property type="entry name" value="Cyt_B5-like_heme/steroid_sf"/>
</dbReference>
<feature type="transmembrane region" description="Helical" evidence="3">
    <location>
        <begin position="57"/>
        <end position="81"/>
    </location>
</feature>
<comment type="caution">
    <text evidence="5">The sequence shown here is derived from an EMBL/GenBank/DDBJ whole genome shotgun (WGS) entry which is preliminary data.</text>
</comment>
<dbReference type="SUPFAM" id="SSF55856">
    <property type="entry name" value="Cytochrome b5-like heme/steroid binding domain"/>
    <property type="match status" value="1"/>
</dbReference>
<evidence type="ECO:0000313" key="5">
    <source>
        <dbReference type="EMBL" id="CAF9927117.1"/>
    </source>
</evidence>
<keyword evidence="6" id="KW-1185">Reference proteome</keyword>
<dbReference type="FunFam" id="3.10.120.10:FF:000018">
    <property type="entry name" value="Heme/steroid binding domain protein, putative"/>
    <property type="match status" value="1"/>
</dbReference>
<dbReference type="Proteomes" id="UP000664203">
    <property type="component" value="Unassembled WGS sequence"/>
</dbReference>
<keyword evidence="3" id="KW-0472">Membrane</keyword>
<feature type="compositionally biased region" description="Polar residues" evidence="2">
    <location>
        <begin position="1"/>
        <end position="11"/>
    </location>
</feature>
<dbReference type="Pfam" id="PF00173">
    <property type="entry name" value="Cyt-b5"/>
    <property type="match status" value="1"/>
</dbReference>
<gene>
    <name evidence="5" type="ORF">ALECFALPRED_003624</name>
</gene>
<dbReference type="InterPro" id="IPR050577">
    <property type="entry name" value="MAPR/NEUFC/NENF-like"/>
</dbReference>
<organism evidence="5 6">
    <name type="scientific">Alectoria fallacina</name>
    <dbReference type="NCBI Taxonomy" id="1903189"/>
    <lineage>
        <taxon>Eukaryota</taxon>
        <taxon>Fungi</taxon>
        <taxon>Dikarya</taxon>
        <taxon>Ascomycota</taxon>
        <taxon>Pezizomycotina</taxon>
        <taxon>Lecanoromycetes</taxon>
        <taxon>OSLEUM clade</taxon>
        <taxon>Lecanoromycetidae</taxon>
        <taxon>Lecanorales</taxon>
        <taxon>Lecanorineae</taxon>
        <taxon>Parmeliaceae</taxon>
        <taxon>Alectoria</taxon>
    </lineage>
</organism>
<comment type="similarity">
    <text evidence="1">Belongs to the cytochrome b5 family. MAPR subfamily.</text>
</comment>
<dbReference type="AlphaFoldDB" id="A0A8H3FL71"/>
<dbReference type="PANTHER" id="PTHR10281">
    <property type="entry name" value="MEMBRANE-ASSOCIATED PROGESTERONE RECEPTOR COMPONENT-RELATED"/>
    <property type="match status" value="1"/>
</dbReference>
<dbReference type="InterPro" id="IPR001199">
    <property type="entry name" value="Cyt_B5-like_heme/steroid-bd"/>
</dbReference>
<feature type="region of interest" description="Disordered" evidence="2">
    <location>
        <begin position="1"/>
        <end position="44"/>
    </location>
</feature>
<dbReference type="Gene3D" id="3.10.120.10">
    <property type="entry name" value="Cytochrome b5-like heme/steroid binding domain"/>
    <property type="match status" value="1"/>
</dbReference>
<evidence type="ECO:0000313" key="6">
    <source>
        <dbReference type="Proteomes" id="UP000664203"/>
    </source>
</evidence>
<feature type="compositionally biased region" description="Basic and acidic residues" evidence="2">
    <location>
        <begin position="13"/>
        <end position="27"/>
    </location>
</feature>
<reference evidence="5" key="1">
    <citation type="submission" date="2021-03" db="EMBL/GenBank/DDBJ databases">
        <authorList>
            <person name="Tagirdzhanova G."/>
        </authorList>
    </citation>
    <scope>NUCLEOTIDE SEQUENCE</scope>
</reference>
<evidence type="ECO:0000256" key="2">
    <source>
        <dbReference type="SAM" id="MobiDB-lite"/>
    </source>
</evidence>
<dbReference type="GO" id="GO:0012505">
    <property type="term" value="C:endomembrane system"/>
    <property type="evidence" value="ECO:0007669"/>
    <property type="project" value="TreeGrafter"/>
</dbReference>
<protein>
    <recommendedName>
        <fullName evidence="4">Cytochrome b5 heme-binding domain-containing protein</fullName>
    </recommendedName>
</protein>
<dbReference type="SMART" id="SM01117">
    <property type="entry name" value="Cyt-b5"/>
    <property type="match status" value="1"/>
</dbReference>
<evidence type="ECO:0000256" key="1">
    <source>
        <dbReference type="ARBA" id="ARBA00038357"/>
    </source>
</evidence>
<name>A0A8H3FL71_9LECA</name>
<keyword evidence="3" id="KW-1133">Transmembrane helix</keyword>
<sequence length="267" mass="29585">MTALRSRTNLPPQDRDVPAPPTAEDRPSSGSTSKTKAYVSDPDEGPSRLSLFDVLRVLAGLFLLSSALSYFITGNSILWGYRPAITRPARIKAWLRGPYDLTDAQLSIYNGTDPALPILIAVNGTIYDVSASPHFYGPGGSYSFFAGRDATRSFVTGCFDTDLNGDLRGVEEMFMPVEEEVGGELTREERREKKLHKERDKRVARKKVEETVRGWERMFDGGKDGKYFKVGKVDKGPGSGWEGWGEVKELCAKAREGRPRRTAEDVG</sequence>
<feature type="domain" description="Cytochrome b5 heme-binding" evidence="4">
    <location>
        <begin position="101"/>
        <end position="186"/>
    </location>
</feature>
<evidence type="ECO:0000259" key="4">
    <source>
        <dbReference type="SMART" id="SM01117"/>
    </source>
</evidence>
<dbReference type="EMBL" id="CAJPDR010000224">
    <property type="protein sequence ID" value="CAF9927117.1"/>
    <property type="molecule type" value="Genomic_DNA"/>
</dbReference>
<keyword evidence="3" id="KW-0812">Transmembrane</keyword>
<dbReference type="GO" id="GO:0016020">
    <property type="term" value="C:membrane"/>
    <property type="evidence" value="ECO:0007669"/>
    <property type="project" value="TreeGrafter"/>
</dbReference>
<dbReference type="PANTHER" id="PTHR10281:SF76">
    <property type="entry name" value="CALCUTTA CUP-RELATED"/>
    <property type="match status" value="1"/>
</dbReference>
<evidence type="ECO:0000256" key="3">
    <source>
        <dbReference type="SAM" id="Phobius"/>
    </source>
</evidence>
<dbReference type="OrthoDB" id="10257697at2759"/>
<proteinExistence type="inferred from homology"/>